<reference evidence="2" key="1">
    <citation type="submission" date="2021-01" db="EMBL/GenBank/DDBJ databases">
        <title>Genome sequence of strain Noviherbaspirillum sp. DKR-6.</title>
        <authorList>
            <person name="Chaudhary D.K."/>
        </authorList>
    </citation>
    <scope>NUCLEOTIDE SEQUENCE</scope>
    <source>
        <strain evidence="2">DKR-6</strain>
    </source>
</reference>
<keyword evidence="1" id="KW-0812">Transmembrane</keyword>
<protein>
    <submittedName>
        <fullName evidence="2">Uncharacterized protein</fullName>
    </submittedName>
</protein>
<keyword evidence="1" id="KW-1133">Transmembrane helix</keyword>
<gene>
    <name evidence="2" type="ORF">JJB74_17075</name>
</gene>
<name>A0A934ST71_9BURK</name>
<sequence>MKEAKAPQDMSLEEQRDALLMRIHASREEYRQQMHAVDAGRPTPTMKEMMHQPQQHPFPQSQTMRWVLAHPGLVVGALAVMVLIGPRRAINGLARTGPLISSATAGLTMLLQDPAKMRMAGRGIAAMREVMRGRQPFV</sequence>
<dbReference type="EMBL" id="JAEPBG010000007">
    <property type="protein sequence ID" value="MBK4736336.1"/>
    <property type="molecule type" value="Genomic_DNA"/>
</dbReference>
<evidence type="ECO:0000313" key="2">
    <source>
        <dbReference type="EMBL" id="MBK4736336.1"/>
    </source>
</evidence>
<dbReference type="AlphaFoldDB" id="A0A934ST71"/>
<evidence type="ECO:0000313" key="3">
    <source>
        <dbReference type="Proteomes" id="UP000622890"/>
    </source>
</evidence>
<feature type="transmembrane region" description="Helical" evidence="1">
    <location>
        <begin position="66"/>
        <end position="85"/>
    </location>
</feature>
<accession>A0A934ST71</accession>
<comment type="caution">
    <text evidence="2">The sequence shown here is derived from an EMBL/GenBank/DDBJ whole genome shotgun (WGS) entry which is preliminary data.</text>
</comment>
<proteinExistence type="predicted"/>
<dbReference type="RefSeq" id="WP_200593696.1">
    <property type="nucleotide sequence ID" value="NZ_JAEPBG010000007.1"/>
</dbReference>
<keyword evidence="3" id="KW-1185">Reference proteome</keyword>
<dbReference type="Proteomes" id="UP000622890">
    <property type="component" value="Unassembled WGS sequence"/>
</dbReference>
<organism evidence="2 3">
    <name type="scientific">Noviherbaspirillum pedocola</name>
    <dbReference type="NCBI Taxonomy" id="2801341"/>
    <lineage>
        <taxon>Bacteria</taxon>
        <taxon>Pseudomonadati</taxon>
        <taxon>Pseudomonadota</taxon>
        <taxon>Betaproteobacteria</taxon>
        <taxon>Burkholderiales</taxon>
        <taxon>Oxalobacteraceae</taxon>
        <taxon>Noviherbaspirillum</taxon>
    </lineage>
</organism>
<keyword evidence="1" id="KW-0472">Membrane</keyword>
<evidence type="ECO:0000256" key="1">
    <source>
        <dbReference type="SAM" id="Phobius"/>
    </source>
</evidence>